<accession>A0A2T4ME32</accession>
<proteinExistence type="predicted"/>
<comment type="caution">
    <text evidence="4">The sequence shown here is derived from an EMBL/GenBank/DDBJ whole genome shotgun (WGS) entry which is preliminary data.</text>
</comment>
<dbReference type="PROSITE" id="PS50893">
    <property type="entry name" value="ABC_TRANSPORTER_2"/>
    <property type="match status" value="1"/>
</dbReference>
<dbReference type="EMBL" id="WMFL01000066">
    <property type="protein sequence ID" value="NJI02228.1"/>
    <property type="molecule type" value="Genomic_DNA"/>
</dbReference>
<feature type="domain" description="ABC transporter" evidence="3">
    <location>
        <begin position="1"/>
        <end position="206"/>
    </location>
</feature>
<dbReference type="SUPFAM" id="SSF52540">
    <property type="entry name" value="P-loop containing nucleoside triphosphate hydrolases"/>
    <property type="match status" value="1"/>
</dbReference>
<reference evidence="4" key="1">
    <citation type="submission" date="2019-11" db="EMBL/GenBank/DDBJ databases">
        <title>Whole genome comparisons of Staphylococcus agnetis isolates from cattle and chickens.</title>
        <authorList>
            <person name="Rhoads D."/>
            <person name="Shwani A."/>
            <person name="Adkins P."/>
            <person name="Calcutt M."/>
            <person name="Middleton J."/>
        </authorList>
    </citation>
    <scope>NUCLEOTIDE SEQUENCE</scope>
    <source>
        <strain evidence="4">1387</strain>
    </source>
</reference>
<dbReference type="GO" id="GO:0016887">
    <property type="term" value="F:ATP hydrolysis activity"/>
    <property type="evidence" value="ECO:0007669"/>
    <property type="project" value="InterPro"/>
</dbReference>
<keyword evidence="2 4" id="KW-0067">ATP-binding</keyword>
<sequence length="208" mass="23831">MKISDYNLIVKSRVLLKDVNVEFFKGSINHIVGKNGVGKSMFAKDLILNKNLHPNLSKSITLISSASNVPYDITKNDLINILTNTFSQNEKMVELMDMLHIHSIPNNTLIKSLSDGQKQKLKILSFLLENKPIVILDEITNALDKRTVNEIHTFLNEYISINPEKIIINITHNLADLKALEGHYFMLDNQKILNYKDQNELIRNYIDN</sequence>
<keyword evidence="1" id="KW-0547">Nucleotide-binding</keyword>
<dbReference type="PANTHER" id="PTHR43158:SF2">
    <property type="entry name" value="SKFA PEPTIDE EXPORT ATP-BINDING PROTEIN SKFE"/>
    <property type="match status" value="1"/>
</dbReference>
<name>A0A2T4ME32_9STAP</name>
<dbReference type="GO" id="GO:0005524">
    <property type="term" value="F:ATP binding"/>
    <property type="evidence" value="ECO:0007669"/>
    <property type="project" value="UniProtKB-KW"/>
</dbReference>
<dbReference type="SMART" id="SM00382">
    <property type="entry name" value="AAA"/>
    <property type="match status" value="1"/>
</dbReference>
<dbReference type="Pfam" id="PF00005">
    <property type="entry name" value="ABC_tran"/>
    <property type="match status" value="1"/>
</dbReference>
<dbReference type="AlphaFoldDB" id="A0A2T4ME32"/>
<evidence type="ECO:0000313" key="5">
    <source>
        <dbReference type="Proteomes" id="UP000646308"/>
    </source>
</evidence>
<dbReference type="Proteomes" id="UP000646308">
    <property type="component" value="Unassembled WGS sequence"/>
</dbReference>
<evidence type="ECO:0000313" key="4">
    <source>
        <dbReference type="EMBL" id="NJI02228.1"/>
    </source>
</evidence>
<dbReference type="InterPro" id="IPR003439">
    <property type="entry name" value="ABC_transporter-like_ATP-bd"/>
</dbReference>
<dbReference type="InterPro" id="IPR003593">
    <property type="entry name" value="AAA+_ATPase"/>
</dbReference>
<protein>
    <submittedName>
        <fullName evidence="4">ATP-binding cassette domain-containing protein</fullName>
    </submittedName>
</protein>
<dbReference type="InterPro" id="IPR027417">
    <property type="entry name" value="P-loop_NTPase"/>
</dbReference>
<organism evidence="4 5">
    <name type="scientific">Staphylococcus agnetis</name>
    <dbReference type="NCBI Taxonomy" id="985762"/>
    <lineage>
        <taxon>Bacteria</taxon>
        <taxon>Bacillati</taxon>
        <taxon>Bacillota</taxon>
        <taxon>Bacilli</taxon>
        <taxon>Bacillales</taxon>
        <taxon>Staphylococcaceae</taxon>
        <taxon>Staphylococcus</taxon>
    </lineage>
</organism>
<dbReference type="GeneID" id="57692889"/>
<dbReference type="Gene3D" id="3.40.50.300">
    <property type="entry name" value="P-loop containing nucleotide triphosphate hydrolases"/>
    <property type="match status" value="1"/>
</dbReference>
<evidence type="ECO:0000256" key="2">
    <source>
        <dbReference type="ARBA" id="ARBA00022840"/>
    </source>
</evidence>
<evidence type="ECO:0000259" key="3">
    <source>
        <dbReference type="PROSITE" id="PS50893"/>
    </source>
</evidence>
<gene>
    <name evidence="4" type="ORF">GLV84_05060</name>
</gene>
<evidence type="ECO:0000256" key="1">
    <source>
        <dbReference type="ARBA" id="ARBA00022741"/>
    </source>
</evidence>
<dbReference type="RefSeq" id="WP_107376526.1">
    <property type="nucleotide sequence ID" value="NZ_CP045927.1"/>
</dbReference>
<dbReference type="PANTHER" id="PTHR43158">
    <property type="entry name" value="SKFA PEPTIDE EXPORT ATP-BINDING PROTEIN SKFE"/>
    <property type="match status" value="1"/>
</dbReference>